<comment type="caution">
    <text evidence="3">The sequence shown here is derived from an EMBL/GenBank/DDBJ whole genome shotgun (WGS) entry which is preliminary data.</text>
</comment>
<dbReference type="EMBL" id="QUNO01000009">
    <property type="protein sequence ID" value="REH43709.1"/>
    <property type="molecule type" value="Genomic_DNA"/>
</dbReference>
<accession>A0A3E0HEK9</accession>
<evidence type="ECO:0000313" key="4">
    <source>
        <dbReference type="Proteomes" id="UP000256269"/>
    </source>
</evidence>
<dbReference type="Pfam" id="PF07452">
    <property type="entry name" value="CHRD"/>
    <property type="match status" value="2"/>
</dbReference>
<name>A0A3E0HEK9_9PSEU</name>
<sequence length="289" mass="29067">MFRRALPSMLALAVGITLTTGGVAAAEQSQPQTVFYAATLAGANEVPAADPADQASAIVSVTGTTVCFAERWSHLTTPTASHIHAGATGAAGPVKIPFYAGMVPASISALTGCTTSDAATLDAIAANPAGFYVNIHTPLFPAGAARGQLAKLHHSVDMQQFMAHPNLAALARGSNEVPTPGSPTGVAIGLFDVGANTVGFALHWQGIASPFAAHIHSGVAGAPGPVVVPFFATATQAGLPATLTGVAGSVTADPALLTQVRQNPSAYYFNMHTAAFPAGVARGQLVIVI</sequence>
<dbReference type="AlphaFoldDB" id="A0A3E0HEK9"/>
<organism evidence="3 4">
    <name type="scientific">Kutzneria buriramensis</name>
    <dbReference type="NCBI Taxonomy" id="1045776"/>
    <lineage>
        <taxon>Bacteria</taxon>
        <taxon>Bacillati</taxon>
        <taxon>Actinomycetota</taxon>
        <taxon>Actinomycetes</taxon>
        <taxon>Pseudonocardiales</taxon>
        <taxon>Pseudonocardiaceae</taxon>
        <taxon>Kutzneria</taxon>
    </lineage>
</organism>
<proteinExistence type="predicted"/>
<evidence type="ECO:0000259" key="2">
    <source>
        <dbReference type="SMART" id="SM00754"/>
    </source>
</evidence>
<evidence type="ECO:0000256" key="1">
    <source>
        <dbReference type="SAM" id="SignalP"/>
    </source>
</evidence>
<keyword evidence="1" id="KW-0732">Signal</keyword>
<dbReference type="InterPro" id="IPR010895">
    <property type="entry name" value="CHRD"/>
</dbReference>
<feature type="domain" description="CHRD" evidence="2">
    <location>
        <begin position="34"/>
        <end position="151"/>
    </location>
</feature>
<gene>
    <name evidence="3" type="ORF">BCF44_109252</name>
</gene>
<dbReference type="SMART" id="SM00754">
    <property type="entry name" value="CHRD"/>
    <property type="match status" value="2"/>
</dbReference>
<reference evidence="3 4" key="1">
    <citation type="submission" date="2018-08" db="EMBL/GenBank/DDBJ databases">
        <title>Genomic Encyclopedia of Archaeal and Bacterial Type Strains, Phase II (KMG-II): from individual species to whole genera.</title>
        <authorList>
            <person name="Goeker M."/>
        </authorList>
    </citation>
    <scope>NUCLEOTIDE SEQUENCE [LARGE SCALE GENOMIC DNA]</scope>
    <source>
        <strain evidence="3 4">DSM 45791</strain>
    </source>
</reference>
<feature type="domain" description="CHRD" evidence="2">
    <location>
        <begin position="165"/>
        <end position="287"/>
    </location>
</feature>
<feature type="signal peptide" evidence="1">
    <location>
        <begin position="1"/>
        <end position="25"/>
    </location>
</feature>
<feature type="chain" id="PRO_5017704988" evidence="1">
    <location>
        <begin position="26"/>
        <end position="289"/>
    </location>
</feature>
<dbReference type="OrthoDB" id="8901345at2"/>
<dbReference type="Proteomes" id="UP000256269">
    <property type="component" value="Unassembled WGS sequence"/>
</dbReference>
<protein>
    <submittedName>
        <fullName evidence="3">CHRD domain-containing protein</fullName>
    </submittedName>
</protein>
<dbReference type="RefSeq" id="WP_116177143.1">
    <property type="nucleotide sequence ID" value="NZ_CP144375.1"/>
</dbReference>
<keyword evidence="4" id="KW-1185">Reference proteome</keyword>
<evidence type="ECO:0000313" key="3">
    <source>
        <dbReference type="EMBL" id="REH43709.1"/>
    </source>
</evidence>